<gene>
    <name evidence="2" type="ORF">CHARACLAT_015011</name>
</gene>
<name>A0ABU7E0N0_9TELE</name>
<sequence>MILGTGNKTGTVWLREKSRVTNWTSENAQELIVQLTVSWSTVSQPERKIQRGSEEEEEGKSAEASDGLKHHASFLSAGYPVDGSLGHEGADLFSTERWDPNSESQQAARNET</sequence>
<accession>A0ABU7E0N0</accession>
<dbReference type="Proteomes" id="UP001352852">
    <property type="component" value="Unassembled WGS sequence"/>
</dbReference>
<organism evidence="2 3">
    <name type="scientific">Characodon lateralis</name>
    <dbReference type="NCBI Taxonomy" id="208331"/>
    <lineage>
        <taxon>Eukaryota</taxon>
        <taxon>Metazoa</taxon>
        <taxon>Chordata</taxon>
        <taxon>Craniata</taxon>
        <taxon>Vertebrata</taxon>
        <taxon>Euteleostomi</taxon>
        <taxon>Actinopterygii</taxon>
        <taxon>Neopterygii</taxon>
        <taxon>Teleostei</taxon>
        <taxon>Neoteleostei</taxon>
        <taxon>Acanthomorphata</taxon>
        <taxon>Ovalentaria</taxon>
        <taxon>Atherinomorphae</taxon>
        <taxon>Cyprinodontiformes</taxon>
        <taxon>Goodeidae</taxon>
        <taxon>Characodon</taxon>
    </lineage>
</organism>
<protein>
    <submittedName>
        <fullName evidence="2">Uncharacterized protein</fullName>
    </submittedName>
</protein>
<comment type="caution">
    <text evidence="2">The sequence shown here is derived from an EMBL/GenBank/DDBJ whole genome shotgun (WGS) entry which is preliminary data.</text>
</comment>
<evidence type="ECO:0000313" key="3">
    <source>
        <dbReference type="Proteomes" id="UP001352852"/>
    </source>
</evidence>
<proteinExistence type="predicted"/>
<feature type="compositionally biased region" description="Polar residues" evidence="1">
    <location>
        <begin position="101"/>
        <end position="112"/>
    </location>
</feature>
<evidence type="ECO:0000256" key="1">
    <source>
        <dbReference type="SAM" id="MobiDB-lite"/>
    </source>
</evidence>
<feature type="compositionally biased region" description="Basic and acidic residues" evidence="1">
    <location>
        <begin position="88"/>
        <end position="100"/>
    </location>
</feature>
<keyword evidence="3" id="KW-1185">Reference proteome</keyword>
<evidence type="ECO:0000313" key="2">
    <source>
        <dbReference type="EMBL" id="MED6280836.1"/>
    </source>
</evidence>
<feature type="compositionally biased region" description="Basic and acidic residues" evidence="1">
    <location>
        <begin position="45"/>
        <end position="69"/>
    </location>
</feature>
<feature type="region of interest" description="Disordered" evidence="1">
    <location>
        <begin position="42"/>
        <end position="112"/>
    </location>
</feature>
<dbReference type="EMBL" id="JAHUTJ010042132">
    <property type="protein sequence ID" value="MED6280836.1"/>
    <property type="molecule type" value="Genomic_DNA"/>
</dbReference>
<reference evidence="2 3" key="1">
    <citation type="submission" date="2021-06" db="EMBL/GenBank/DDBJ databases">
        <authorList>
            <person name="Palmer J.M."/>
        </authorList>
    </citation>
    <scope>NUCLEOTIDE SEQUENCE [LARGE SCALE GENOMIC DNA]</scope>
    <source>
        <strain evidence="2 3">CL_MEX2019</strain>
        <tissue evidence="2">Muscle</tissue>
    </source>
</reference>